<sequence>MKGLEVTEFERVEGGDEAALEGLASQVAEELELAGLTVIREGDVDAGAEIEIDKGADEAGGVYVTWSPNSRLSLAAAVAVRQGRFDEPAIQHSGMVKRIMCEAIFELLRSARFGVEKSGDDMRPLSIRVTSSSVGSAP</sequence>
<protein>
    <submittedName>
        <fullName evidence="1">Uncharacterized protein</fullName>
    </submittedName>
</protein>
<evidence type="ECO:0000313" key="2">
    <source>
        <dbReference type="Proteomes" id="UP001552521"/>
    </source>
</evidence>
<keyword evidence="2" id="KW-1185">Reference proteome</keyword>
<dbReference type="Proteomes" id="UP001552521">
    <property type="component" value="Unassembled WGS sequence"/>
</dbReference>
<organism evidence="1 2">
    <name type="scientific">Streptomyces kurssanovii</name>
    <dbReference type="NCBI Taxonomy" id="67312"/>
    <lineage>
        <taxon>Bacteria</taxon>
        <taxon>Bacillati</taxon>
        <taxon>Actinomycetota</taxon>
        <taxon>Actinomycetes</taxon>
        <taxon>Kitasatosporales</taxon>
        <taxon>Streptomycetaceae</taxon>
        <taxon>Streptomyces</taxon>
    </lineage>
</organism>
<accession>A0ABV3HXZ6</accession>
<dbReference type="EMBL" id="JBFAQK010000029">
    <property type="protein sequence ID" value="MEV4683261.1"/>
    <property type="molecule type" value="Genomic_DNA"/>
</dbReference>
<evidence type="ECO:0000313" key="1">
    <source>
        <dbReference type="EMBL" id="MEV4683261.1"/>
    </source>
</evidence>
<proteinExistence type="predicted"/>
<gene>
    <name evidence="1" type="ORF">AB0K36_21040</name>
</gene>
<dbReference type="RefSeq" id="WP_364596479.1">
    <property type="nucleotide sequence ID" value="NZ_JBFAQK010000029.1"/>
</dbReference>
<comment type="caution">
    <text evidence="1">The sequence shown here is derived from an EMBL/GenBank/DDBJ whole genome shotgun (WGS) entry which is preliminary data.</text>
</comment>
<name>A0ABV3HXZ6_9ACTN</name>
<reference evidence="1 2" key="1">
    <citation type="submission" date="2024-06" db="EMBL/GenBank/DDBJ databases">
        <title>The Natural Products Discovery Center: Release of the First 8490 Sequenced Strains for Exploring Actinobacteria Biosynthetic Diversity.</title>
        <authorList>
            <person name="Kalkreuter E."/>
            <person name="Kautsar S.A."/>
            <person name="Yang D."/>
            <person name="Bader C.D."/>
            <person name="Teijaro C.N."/>
            <person name="Fluegel L."/>
            <person name="Davis C.M."/>
            <person name="Simpson J.R."/>
            <person name="Lauterbach L."/>
            <person name="Steele A.D."/>
            <person name="Gui C."/>
            <person name="Meng S."/>
            <person name="Li G."/>
            <person name="Viehrig K."/>
            <person name="Ye F."/>
            <person name="Su P."/>
            <person name="Kiefer A.F."/>
            <person name="Nichols A."/>
            <person name="Cepeda A.J."/>
            <person name="Yan W."/>
            <person name="Fan B."/>
            <person name="Jiang Y."/>
            <person name="Adhikari A."/>
            <person name="Zheng C.-J."/>
            <person name="Schuster L."/>
            <person name="Cowan T.M."/>
            <person name="Smanski M.J."/>
            <person name="Chevrette M.G."/>
            <person name="De Carvalho L.P.S."/>
            <person name="Shen B."/>
        </authorList>
    </citation>
    <scope>NUCLEOTIDE SEQUENCE [LARGE SCALE GENOMIC DNA]</scope>
    <source>
        <strain evidence="1 2">NPDC049344</strain>
    </source>
</reference>